<gene>
    <name evidence="2" type="ORF">RF11_09579</name>
</gene>
<dbReference type="EMBL" id="JWZT01005022">
    <property type="protein sequence ID" value="KII62262.1"/>
    <property type="molecule type" value="Genomic_DNA"/>
</dbReference>
<name>A0A0C2IZN2_THEKT</name>
<organism evidence="2 3">
    <name type="scientific">Thelohanellus kitauei</name>
    <name type="common">Myxosporean</name>
    <dbReference type="NCBI Taxonomy" id="669202"/>
    <lineage>
        <taxon>Eukaryota</taxon>
        <taxon>Metazoa</taxon>
        <taxon>Cnidaria</taxon>
        <taxon>Myxozoa</taxon>
        <taxon>Myxosporea</taxon>
        <taxon>Bivalvulida</taxon>
        <taxon>Platysporina</taxon>
        <taxon>Myxobolidae</taxon>
        <taxon>Thelohanellus</taxon>
    </lineage>
</organism>
<comment type="caution">
    <text evidence="2">The sequence shown here is derived from an EMBL/GenBank/DDBJ whole genome shotgun (WGS) entry which is preliminary data.</text>
</comment>
<keyword evidence="3" id="KW-1185">Reference proteome</keyword>
<feature type="region of interest" description="Disordered" evidence="1">
    <location>
        <begin position="1"/>
        <end position="31"/>
    </location>
</feature>
<dbReference type="Proteomes" id="UP000031668">
    <property type="component" value="Unassembled WGS sequence"/>
</dbReference>
<protein>
    <submittedName>
        <fullName evidence="2">Uncharacterized protein</fullName>
    </submittedName>
</protein>
<evidence type="ECO:0000313" key="2">
    <source>
        <dbReference type="EMBL" id="KII62262.1"/>
    </source>
</evidence>
<sequence>MNCSNNIPTSISDNKPITRGQISDSGPKSETIRQHPIQIDQQTIYYSNKNVPAASAQNIVYAVNDSIPLNIHHPNPISNMPSSISNTKPITHCQISNCAQTTGTVSQPPIQTDQRNINYSNQNVPAAPAPNLVYPVNVPMPLNIHPPNTMLNMPTRPQYAVNHNTAVPVYQSTPNHYVQNYNMNPAAVVNHMYRNYNGYPPQNVVPNIPVVLIPIHLQNPQNRVMNNRNPILVNNSGYQLAPLCPMRQNNMYPPPGINAGVYMNSYQPYQQNGYYWTNGPQ</sequence>
<accession>A0A0C2IZN2</accession>
<dbReference type="AlphaFoldDB" id="A0A0C2IZN2"/>
<evidence type="ECO:0000256" key="1">
    <source>
        <dbReference type="SAM" id="MobiDB-lite"/>
    </source>
</evidence>
<feature type="compositionally biased region" description="Polar residues" evidence="1">
    <location>
        <begin position="1"/>
        <end position="28"/>
    </location>
</feature>
<evidence type="ECO:0000313" key="3">
    <source>
        <dbReference type="Proteomes" id="UP000031668"/>
    </source>
</evidence>
<proteinExistence type="predicted"/>
<reference evidence="2 3" key="1">
    <citation type="journal article" date="2014" name="Genome Biol. Evol.">
        <title>The genome of the myxosporean Thelohanellus kitauei shows adaptations to nutrient acquisition within its fish host.</title>
        <authorList>
            <person name="Yang Y."/>
            <person name="Xiong J."/>
            <person name="Zhou Z."/>
            <person name="Huo F."/>
            <person name="Miao W."/>
            <person name="Ran C."/>
            <person name="Liu Y."/>
            <person name="Zhang J."/>
            <person name="Feng J."/>
            <person name="Wang M."/>
            <person name="Wang M."/>
            <person name="Wang L."/>
            <person name="Yao B."/>
        </authorList>
    </citation>
    <scope>NUCLEOTIDE SEQUENCE [LARGE SCALE GENOMIC DNA]</scope>
    <source>
        <strain evidence="2">Wuqing</strain>
    </source>
</reference>